<dbReference type="FunFam" id="2.60.40.10:FF:000002">
    <property type="entry name" value="Titin a"/>
    <property type="match status" value="1"/>
</dbReference>
<dbReference type="InterPro" id="IPR036179">
    <property type="entry name" value="Ig-like_dom_sf"/>
</dbReference>
<proteinExistence type="predicted"/>
<dbReference type="FunFam" id="2.60.40.10:FF:000034">
    <property type="entry name" value="Titin isoform A"/>
    <property type="match status" value="1"/>
</dbReference>
<protein>
    <recommendedName>
        <fullName evidence="7">Titin</fullName>
    </recommendedName>
</protein>
<dbReference type="Proteomes" id="UP000694427">
    <property type="component" value="Unplaced"/>
</dbReference>
<evidence type="ECO:0000313" key="5">
    <source>
        <dbReference type="Ensembl" id="ENSCCRP00010081996.1"/>
    </source>
</evidence>
<evidence type="ECO:0000256" key="2">
    <source>
        <dbReference type="ARBA" id="ARBA00023319"/>
    </source>
</evidence>
<dbReference type="InterPro" id="IPR013098">
    <property type="entry name" value="Ig_I-set"/>
</dbReference>
<keyword evidence="6" id="KW-1185">Reference proteome</keyword>
<dbReference type="CDD" id="cd00063">
    <property type="entry name" value="FN3"/>
    <property type="match status" value="3"/>
</dbReference>
<dbReference type="PANTHER" id="PTHR14340:SF9">
    <property type="entry name" value="FIBRONECTIN TYPE-III DOMAIN-CONTAINING PROTEIN"/>
    <property type="match status" value="1"/>
</dbReference>
<dbReference type="FunFam" id="2.60.40.10:FF:000011">
    <property type="entry name" value="Titin b"/>
    <property type="match status" value="1"/>
</dbReference>
<dbReference type="AlphaFoldDB" id="A0A8C1MTJ5"/>
<evidence type="ECO:0000256" key="1">
    <source>
        <dbReference type="ARBA" id="ARBA00022737"/>
    </source>
</evidence>
<dbReference type="InterPro" id="IPR007110">
    <property type="entry name" value="Ig-like_dom"/>
</dbReference>
<organism evidence="5 6">
    <name type="scientific">Cyprinus carpio</name>
    <name type="common">Common carp</name>
    <dbReference type="NCBI Taxonomy" id="7962"/>
    <lineage>
        <taxon>Eukaryota</taxon>
        <taxon>Metazoa</taxon>
        <taxon>Chordata</taxon>
        <taxon>Craniata</taxon>
        <taxon>Vertebrata</taxon>
        <taxon>Euteleostomi</taxon>
        <taxon>Actinopterygii</taxon>
        <taxon>Neopterygii</taxon>
        <taxon>Teleostei</taxon>
        <taxon>Ostariophysi</taxon>
        <taxon>Cypriniformes</taxon>
        <taxon>Cyprinidae</taxon>
        <taxon>Cyprininae</taxon>
        <taxon>Cyprinus</taxon>
    </lineage>
</organism>
<dbReference type="InterPro" id="IPR003961">
    <property type="entry name" value="FN3_dom"/>
</dbReference>
<dbReference type="InterPro" id="IPR003599">
    <property type="entry name" value="Ig_sub"/>
</dbReference>
<feature type="domain" description="Fibronectin type-III" evidence="4">
    <location>
        <begin position="1"/>
        <end position="82"/>
    </location>
</feature>
<dbReference type="SUPFAM" id="SSF48726">
    <property type="entry name" value="Immunoglobulin"/>
    <property type="match status" value="2"/>
</dbReference>
<keyword evidence="2" id="KW-0393">Immunoglobulin domain</keyword>
<dbReference type="PANTHER" id="PTHR14340">
    <property type="entry name" value="MICROFIBRIL-ASSOCIATED GLYCOPROTEIN 3"/>
    <property type="match status" value="1"/>
</dbReference>
<reference evidence="5" key="2">
    <citation type="submission" date="2025-09" db="UniProtKB">
        <authorList>
            <consortium name="Ensembl"/>
        </authorList>
    </citation>
    <scope>IDENTIFICATION</scope>
</reference>
<evidence type="ECO:0008006" key="7">
    <source>
        <dbReference type="Google" id="ProtNLM"/>
    </source>
</evidence>
<evidence type="ECO:0000259" key="3">
    <source>
        <dbReference type="PROSITE" id="PS50835"/>
    </source>
</evidence>
<dbReference type="Gene3D" id="2.60.40.10">
    <property type="entry name" value="Immunoglobulins"/>
    <property type="match status" value="5"/>
</dbReference>
<keyword evidence="1" id="KW-0677">Repeat</keyword>
<dbReference type="PROSITE" id="PS50835">
    <property type="entry name" value="IG_LIKE"/>
    <property type="match status" value="1"/>
</dbReference>
<dbReference type="Pfam" id="PF07679">
    <property type="entry name" value="I-set"/>
    <property type="match status" value="2"/>
</dbReference>
<evidence type="ECO:0000259" key="4">
    <source>
        <dbReference type="PROSITE" id="PS50853"/>
    </source>
</evidence>
<dbReference type="CDD" id="cd05748">
    <property type="entry name" value="Ig_Titin_like"/>
    <property type="match status" value="1"/>
</dbReference>
<dbReference type="PROSITE" id="PS50853">
    <property type="entry name" value="FN3"/>
    <property type="match status" value="3"/>
</dbReference>
<feature type="domain" description="Ig-like" evidence="3">
    <location>
        <begin position="384"/>
        <end position="477"/>
    </location>
</feature>
<dbReference type="FunFam" id="2.60.40.10:FF:000031">
    <property type="entry name" value="Myosin-binding protein C, slow type"/>
    <property type="match status" value="1"/>
</dbReference>
<dbReference type="SUPFAM" id="SSF49265">
    <property type="entry name" value="Fibronectin type III"/>
    <property type="match status" value="2"/>
</dbReference>
<name>A0A8C1MTJ5_CYPCA</name>
<feature type="domain" description="Fibronectin type-III" evidence="4">
    <location>
        <begin position="88"/>
        <end position="181"/>
    </location>
</feature>
<accession>A0A8C1MTJ5</accession>
<dbReference type="SMART" id="SM00060">
    <property type="entry name" value="FN3"/>
    <property type="match status" value="3"/>
</dbReference>
<dbReference type="Ensembl" id="ENSCCRT00010090974.1">
    <property type="protein sequence ID" value="ENSCCRP00010081996.1"/>
    <property type="gene ID" value="ENSCCRG00010035840.1"/>
</dbReference>
<dbReference type="InterPro" id="IPR036116">
    <property type="entry name" value="FN3_sf"/>
</dbReference>
<evidence type="ECO:0000313" key="6">
    <source>
        <dbReference type="Proteomes" id="UP000694427"/>
    </source>
</evidence>
<sequence length="495" mass="54097">MTVCWERPVSDGGSSIAGYVIEKREKSGLRWVRVNKKPVYDLRVKASNLREGCEYEYRVFAENAAGLSAPSVPCPLTKAEDPLFLPSPPAKPKIIDSSKTSITLSWNKPLFDGGSPVTGYMVEYRNTTDDDWTLGVSNTKSTEFTVVGLTSGAEYVFVVRSINKIGPSEPSPETDPQIAKDREDEPIFLISNEMRKTLIVKDGSNLKIEIPLTGKPQPKVSLSKDGQVLKSTMRFNSDVTTDSLIIYLRESVASDAGRYDITASNSSGTTKSFVNIVVLDRPSPPVGPVEMCDVTEDSVSLKWLPPAYDGSKITGYLIERKDGPKGRWSKANLTNVTDTKFTVSGLTQNESYEFRVMAKNAVGSISNPSATVGPVTCVDTYGAPEIEFPPEYLDVVKYKAGATVHLKIGIIAKPQPTIEWYKDGKELESGAQISISNTTESACISIREASRLNSGTYELKIKNSLGSAYAAVRVLVQELYISATWTQSPLITDHS</sequence>
<feature type="domain" description="Fibronectin type-III" evidence="4">
    <location>
        <begin position="285"/>
        <end position="380"/>
    </location>
</feature>
<reference evidence="5" key="1">
    <citation type="submission" date="2025-08" db="UniProtKB">
        <authorList>
            <consortium name="Ensembl"/>
        </authorList>
    </citation>
    <scope>IDENTIFICATION</scope>
</reference>
<dbReference type="InterPro" id="IPR013783">
    <property type="entry name" value="Ig-like_fold"/>
</dbReference>
<dbReference type="Pfam" id="PF00041">
    <property type="entry name" value="fn3"/>
    <property type="match status" value="3"/>
</dbReference>
<dbReference type="FunFam" id="2.60.40.10:FF:000135">
    <property type="entry name" value="Titin a"/>
    <property type="match status" value="1"/>
</dbReference>
<dbReference type="SMART" id="SM00409">
    <property type="entry name" value="IG"/>
    <property type="match status" value="2"/>
</dbReference>
<dbReference type="PRINTS" id="PR00014">
    <property type="entry name" value="FNTYPEIII"/>
</dbReference>